<proteinExistence type="predicted"/>
<reference evidence="1" key="1">
    <citation type="submission" date="2022-09" db="EMBL/GenBank/DDBJ databases">
        <title>The genome sequence of Rhodococcus aetherivorans N1.</title>
        <authorList>
            <person name="Jiang W."/>
        </authorList>
    </citation>
    <scope>NUCLEOTIDE SEQUENCE</scope>
    <source>
        <strain evidence="1">N1</strain>
    </source>
</reference>
<accession>A0AA46PSU9</accession>
<dbReference type="EMBL" id="CP106982">
    <property type="protein sequence ID" value="UYF92636.1"/>
    <property type="molecule type" value="Genomic_DNA"/>
</dbReference>
<organism evidence="1 2">
    <name type="scientific">Rhodococcus aetherivorans</name>
    <dbReference type="NCBI Taxonomy" id="191292"/>
    <lineage>
        <taxon>Bacteria</taxon>
        <taxon>Bacillati</taxon>
        <taxon>Actinomycetota</taxon>
        <taxon>Actinomycetes</taxon>
        <taxon>Mycobacteriales</taxon>
        <taxon>Nocardiaceae</taxon>
        <taxon>Rhodococcus</taxon>
    </lineage>
</organism>
<gene>
    <name evidence="1" type="ORF">OCS65_19445</name>
</gene>
<dbReference type="AlphaFoldDB" id="A0AA46PSU9"/>
<evidence type="ECO:0000313" key="2">
    <source>
        <dbReference type="Proteomes" id="UP001163947"/>
    </source>
</evidence>
<name>A0AA46PSU9_9NOCA</name>
<dbReference type="Proteomes" id="UP001163947">
    <property type="component" value="Chromosome"/>
</dbReference>
<dbReference type="GeneID" id="83622641"/>
<dbReference type="RefSeq" id="WP_263507437.1">
    <property type="nucleotide sequence ID" value="NZ_CP106982.1"/>
</dbReference>
<evidence type="ECO:0000313" key="1">
    <source>
        <dbReference type="EMBL" id="UYF92636.1"/>
    </source>
</evidence>
<sequence length="67" mass="6991">MDGKYLIVTSDLHISVEEAALSRVHAVGLTGSTSTAVHTTPPNTAPAEIFRHCRVIPPAAITALGQV</sequence>
<protein>
    <submittedName>
        <fullName evidence="1">Uncharacterized protein</fullName>
    </submittedName>
</protein>